<dbReference type="EMBL" id="ML994657">
    <property type="protein sequence ID" value="KAF2180561.1"/>
    <property type="molecule type" value="Genomic_DNA"/>
</dbReference>
<reference evidence="8" key="1">
    <citation type="journal article" date="2020" name="Stud. Mycol.">
        <title>101 Dothideomycetes genomes: a test case for predicting lifestyles and emergence of pathogens.</title>
        <authorList>
            <person name="Haridas S."/>
            <person name="Albert R."/>
            <person name="Binder M."/>
            <person name="Bloem J."/>
            <person name="Labutti K."/>
            <person name="Salamov A."/>
            <person name="Andreopoulos B."/>
            <person name="Baker S."/>
            <person name="Barry K."/>
            <person name="Bills G."/>
            <person name="Bluhm B."/>
            <person name="Cannon C."/>
            <person name="Castanera R."/>
            <person name="Culley D."/>
            <person name="Daum C."/>
            <person name="Ezra D."/>
            <person name="Gonzalez J."/>
            <person name="Henrissat B."/>
            <person name="Kuo A."/>
            <person name="Liang C."/>
            <person name="Lipzen A."/>
            <person name="Lutzoni F."/>
            <person name="Magnuson J."/>
            <person name="Mondo S."/>
            <person name="Nolan M."/>
            <person name="Ohm R."/>
            <person name="Pangilinan J."/>
            <person name="Park H.-J."/>
            <person name="Ramirez L."/>
            <person name="Alfaro M."/>
            <person name="Sun H."/>
            <person name="Tritt A."/>
            <person name="Yoshinaga Y."/>
            <person name="Zwiers L.-H."/>
            <person name="Turgeon B."/>
            <person name="Goodwin S."/>
            <person name="Spatafora J."/>
            <person name="Crous P."/>
            <person name="Grigoriev I."/>
        </authorList>
    </citation>
    <scope>NUCLEOTIDE SEQUENCE</scope>
    <source>
        <strain evidence="8">CBS 207.26</strain>
    </source>
</reference>
<evidence type="ECO:0000313" key="8">
    <source>
        <dbReference type="EMBL" id="KAF2180561.1"/>
    </source>
</evidence>
<dbReference type="PROSITE" id="PS50294">
    <property type="entry name" value="WD_REPEATS_REGION"/>
    <property type="match status" value="2"/>
</dbReference>
<proteinExistence type="inferred from homology"/>
<accession>A0A6A6DM62</accession>
<dbReference type="SMART" id="SM00320">
    <property type="entry name" value="WD40"/>
    <property type="match status" value="4"/>
</dbReference>
<evidence type="ECO:0000256" key="2">
    <source>
        <dbReference type="ARBA" id="ARBA00022574"/>
    </source>
</evidence>
<keyword evidence="3" id="KW-0677">Repeat</keyword>
<evidence type="ECO:0000256" key="5">
    <source>
        <dbReference type="ARBA" id="ARBA00023163"/>
    </source>
</evidence>
<evidence type="ECO:0000256" key="1">
    <source>
        <dbReference type="ARBA" id="ARBA00008075"/>
    </source>
</evidence>
<keyword evidence="5" id="KW-0804">Transcription</keyword>
<dbReference type="PROSITE" id="PS50082">
    <property type="entry name" value="WD_REPEATS_2"/>
    <property type="match status" value="2"/>
</dbReference>
<dbReference type="SUPFAM" id="SSF50978">
    <property type="entry name" value="WD40 repeat-like"/>
    <property type="match status" value="1"/>
</dbReference>
<evidence type="ECO:0000313" key="9">
    <source>
        <dbReference type="Proteomes" id="UP000800200"/>
    </source>
</evidence>
<name>A0A6A6DM62_9PEZI</name>
<dbReference type="InterPro" id="IPR051243">
    <property type="entry name" value="PcG_WD-repeat"/>
</dbReference>
<dbReference type="Proteomes" id="UP000800200">
    <property type="component" value="Unassembled WGS sequence"/>
</dbReference>
<dbReference type="AlphaFoldDB" id="A0A6A6DM62"/>
<feature type="repeat" description="WD" evidence="6">
    <location>
        <begin position="167"/>
        <end position="198"/>
    </location>
</feature>
<keyword evidence="4" id="KW-0805">Transcription regulation</keyword>
<dbReference type="InterPro" id="IPR036322">
    <property type="entry name" value="WD40_repeat_dom_sf"/>
</dbReference>
<evidence type="ECO:0000256" key="3">
    <source>
        <dbReference type="ARBA" id="ARBA00022737"/>
    </source>
</evidence>
<dbReference type="Gene3D" id="2.130.10.10">
    <property type="entry name" value="YVTN repeat-like/Quinoprotein amine dehydrogenase"/>
    <property type="match status" value="1"/>
</dbReference>
<dbReference type="PANTHER" id="PTHR10253">
    <property type="entry name" value="POLYCOMB PROTEIN"/>
    <property type="match status" value="1"/>
</dbReference>
<organism evidence="8 9">
    <name type="scientific">Zopfia rhizophila CBS 207.26</name>
    <dbReference type="NCBI Taxonomy" id="1314779"/>
    <lineage>
        <taxon>Eukaryota</taxon>
        <taxon>Fungi</taxon>
        <taxon>Dikarya</taxon>
        <taxon>Ascomycota</taxon>
        <taxon>Pezizomycotina</taxon>
        <taxon>Dothideomycetes</taxon>
        <taxon>Dothideomycetes incertae sedis</taxon>
        <taxon>Zopfiaceae</taxon>
        <taxon>Zopfia</taxon>
    </lineage>
</organism>
<dbReference type="InterPro" id="IPR001680">
    <property type="entry name" value="WD40_rpt"/>
</dbReference>
<keyword evidence="9" id="KW-1185">Reference proteome</keyword>
<comment type="similarity">
    <text evidence="1">Belongs to the WD repeat ESC family.</text>
</comment>
<gene>
    <name evidence="8" type="ORF">K469DRAFT_714549</name>
</gene>
<evidence type="ECO:0000256" key="4">
    <source>
        <dbReference type="ARBA" id="ARBA00023015"/>
    </source>
</evidence>
<feature type="region of interest" description="Disordered" evidence="7">
    <location>
        <begin position="384"/>
        <end position="447"/>
    </location>
</feature>
<dbReference type="Pfam" id="PF00400">
    <property type="entry name" value="WD40"/>
    <property type="match status" value="2"/>
</dbReference>
<dbReference type="OrthoDB" id="7318948at2759"/>
<keyword evidence="2 6" id="KW-0853">WD repeat</keyword>
<feature type="repeat" description="WD" evidence="6">
    <location>
        <begin position="118"/>
        <end position="153"/>
    </location>
</feature>
<feature type="compositionally biased region" description="Low complexity" evidence="7">
    <location>
        <begin position="395"/>
        <end position="431"/>
    </location>
</feature>
<dbReference type="InterPro" id="IPR015943">
    <property type="entry name" value="WD40/YVTN_repeat-like_dom_sf"/>
</dbReference>
<sequence>MGLHGELPSLRAYLRLGGKDSNDTTTWYDVKFYPYTPPGVDPVFAVTGGCNTIICRCVLQKESCIEVLRVYKDEDTDAALNSVEWSQAENGDPLVCVSGNNPQIKILNVKTGELVTTLTGHGDAVNDLAISPVTPKILASASNDNTVKVWSLDPIHRNQPTAVNCFGEGHKETVLALGFHRTGQYLLSGGMDTKVNLWVIPKLPDQNTGTDKPTLIHYPHFSSTEIHTDFVDCVRFYGDLILSRASKENKILLWAIDNFNSENPPPPYSSVPMPPSRISKGTTPIWLPSAQTTGTRSAWGGRFQRLLQFEEPYSTYFYIRFGLFHEPGKHPILVAGNEKSRLFFWDLQRLEEAGAIEDSAFKRPERKAKKDNVASITSGISNLPLGLPSRMREGSAVSNASSAAQSSSSMPVSTTASVATGTGSNTTSAPSKSKTAKEKDDRTTGIGDSFHSIIAHKTVMVPKITFTVRQLSWSRGGEWCVAVGDHGMIAIFTRWEEGIPEPTGGVS</sequence>
<evidence type="ECO:0000256" key="7">
    <source>
        <dbReference type="SAM" id="MobiDB-lite"/>
    </source>
</evidence>
<evidence type="ECO:0000256" key="6">
    <source>
        <dbReference type="PROSITE-ProRule" id="PRU00221"/>
    </source>
</evidence>
<protein>
    <submittedName>
        <fullName evidence="8">WD40 repeat-like protein</fullName>
    </submittedName>
</protein>